<evidence type="ECO:0000256" key="14">
    <source>
        <dbReference type="ARBA" id="ARBA00047827"/>
    </source>
</evidence>
<dbReference type="InterPro" id="IPR050476">
    <property type="entry name" value="Insect_CytP450_Detox"/>
</dbReference>
<keyword evidence="16" id="KW-1185">Reference proteome</keyword>
<dbReference type="EMBL" id="BGZK01000703">
    <property type="protein sequence ID" value="GBP56865.1"/>
    <property type="molecule type" value="Genomic_DNA"/>
</dbReference>
<dbReference type="EC" id="1.14.14.1" evidence="5"/>
<evidence type="ECO:0000256" key="11">
    <source>
        <dbReference type="ARBA" id="ARBA00023004"/>
    </source>
</evidence>
<evidence type="ECO:0000256" key="12">
    <source>
        <dbReference type="ARBA" id="ARBA00023033"/>
    </source>
</evidence>
<evidence type="ECO:0000313" key="16">
    <source>
        <dbReference type="Proteomes" id="UP000299102"/>
    </source>
</evidence>
<dbReference type="PRINTS" id="PR00464">
    <property type="entry name" value="EP450II"/>
</dbReference>
<comment type="catalytic activity">
    <reaction evidence="14">
        <text>an organic molecule + reduced [NADPH--hemoprotein reductase] + O2 = an alcohol + oxidized [NADPH--hemoprotein reductase] + H2O + H(+)</text>
        <dbReference type="Rhea" id="RHEA:17149"/>
        <dbReference type="Rhea" id="RHEA-COMP:11964"/>
        <dbReference type="Rhea" id="RHEA-COMP:11965"/>
        <dbReference type="ChEBI" id="CHEBI:15377"/>
        <dbReference type="ChEBI" id="CHEBI:15378"/>
        <dbReference type="ChEBI" id="CHEBI:15379"/>
        <dbReference type="ChEBI" id="CHEBI:30879"/>
        <dbReference type="ChEBI" id="CHEBI:57618"/>
        <dbReference type="ChEBI" id="CHEBI:58210"/>
        <dbReference type="ChEBI" id="CHEBI:142491"/>
        <dbReference type="EC" id="1.14.14.1"/>
    </reaction>
</comment>
<evidence type="ECO:0000256" key="5">
    <source>
        <dbReference type="ARBA" id="ARBA00012109"/>
    </source>
</evidence>
<keyword evidence="11" id="KW-0408">Iron</keyword>
<comment type="cofactor">
    <cofactor evidence="1">
        <name>heme</name>
        <dbReference type="ChEBI" id="CHEBI:30413"/>
    </cofactor>
</comment>
<dbReference type="SUPFAM" id="SSF48264">
    <property type="entry name" value="Cytochrome P450"/>
    <property type="match status" value="1"/>
</dbReference>
<evidence type="ECO:0000256" key="2">
    <source>
        <dbReference type="ARBA" id="ARBA00004174"/>
    </source>
</evidence>
<dbReference type="Proteomes" id="UP000299102">
    <property type="component" value="Unassembled WGS sequence"/>
</dbReference>
<dbReference type="InterPro" id="IPR036396">
    <property type="entry name" value="Cyt_P450_sf"/>
</dbReference>
<evidence type="ECO:0000313" key="15">
    <source>
        <dbReference type="EMBL" id="GBP56865.1"/>
    </source>
</evidence>
<dbReference type="STRING" id="151549.A0A4C1X3N9"/>
<dbReference type="AlphaFoldDB" id="A0A4C1X3N9"/>
<dbReference type="InterPro" id="IPR002402">
    <property type="entry name" value="Cyt_P450_E_grp-II"/>
</dbReference>
<keyword evidence="7" id="KW-0479">Metal-binding</keyword>
<organism evidence="15 16">
    <name type="scientific">Eumeta variegata</name>
    <name type="common">Bagworm moth</name>
    <name type="synonym">Eumeta japonica</name>
    <dbReference type="NCBI Taxonomy" id="151549"/>
    <lineage>
        <taxon>Eukaryota</taxon>
        <taxon>Metazoa</taxon>
        <taxon>Ecdysozoa</taxon>
        <taxon>Arthropoda</taxon>
        <taxon>Hexapoda</taxon>
        <taxon>Insecta</taxon>
        <taxon>Pterygota</taxon>
        <taxon>Neoptera</taxon>
        <taxon>Endopterygota</taxon>
        <taxon>Lepidoptera</taxon>
        <taxon>Glossata</taxon>
        <taxon>Ditrysia</taxon>
        <taxon>Tineoidea</taxon>
        <taxon>Psychidae</taxon>
        <taxon>Oiketicinae</taxon>
        <taxon>Eumeta</taxon>
    </lineage>
</organism>
<evidence type="ECO:0000256" key="8">
    <source>
        <dbReference type="ARBA" id="ARBA00022824"/>
    </source>
</evidence>
<proteinExistence type="inferred from homology"/>
<evidence type="ECO:0000256" key="13">
    <source>
        <dbReference type="ARBA" id="ARBA00023136"/>
    </source>
</evidence>
<evidence type="ECO:0000256" key="3">
    <source>
        <dbReference type="ARBA" id="ARBA00004406"/>
    </source>
</evidence>
<dbReference type="GO" id="GO:0005506">
    <property type="term" value="F:iron ion binding"/>
    <property type="evidence" value="ECO:0007669"/>
    <property type="project" value="InterPro"/>
</dbReference>
<dbReference type="GO" id="GO:0020037">
    <property type="term" value="F:heme binding"/>
    <property type="evidence" value="ECO:0007669"/>
    <property type="project" value="InterPro"/>
</dbReference>
<keyword evidence="8" id="KW-0256">Endoplasmic reticulum</keyword>
<accession>A0A4C1X3N9</accession>
<dbReference type="FunFam" id="1.10.630.10:FF:000042">
    <property type="entry name" value="Cytochrome P450"/>
    <property type="match status" value="1"/>
</dbReference>
<sequence>MYDSERWVWQEKVASMRWRCDLCVVRVMSFKDECRNNDVSEWCGLKEDVLTRVEKVDVLLSEIYKDYPNEKCVGIYQGTIPALVLRDIELIKQVLIKDFNNFQDRGMKVSDGESEQNLFLVEGDTWRVLRQRLTPMFTTGKLKTMMPLVLKSLNRLIEYSDKIVDQNMEHEIRSLAAKYTLDVIGTCAFGVDMNAFSEDENVYREVAHRVFQRSFKSRMLTMLNSFFPGIVRKLGFNLTNKELFGFFINLVNSIINEREGKPKIRKDFMDFMIELREEGRVTRKGDDKVAELEMNDALIAAQALVFYAGGFETSSATMSFLLHEVCQRQDIQDRIHEEISAVIKKHGGLSYEAIGDMRYLEMVFDETLRKYPIVGFLLRKCGNTYTFPGDKLKIDEGVLALIPVRGIHHDPKYYPDPEKFDPERFTPENKSKLPFCAYMPFGDGPRATALVRMRFAKVQSMIGLAGFFNKFKVVPSLKTNKHLEIDATATTLASRDGIWAKIERR</sequence>
<evidence type="ECO:0000256" key="6">
    <source>
        <dbReference type="ARBA" id="ARBA00022617"/>
    </source>
</evidence>
<evidence type="ECO:0000256" key="7">
    <source>
        <dbReference type="ARBA" id="ARBA00022723"/>
    </source>
</evidence>
<dbReference type="CDD" id="cd11056">
    <property type="entry name" value="CYP6-like"/>
    <property type="match status" value="1"/>
</dbReference>
<dbReference type="Pfam" id="PF00067">
    <property type="entry name" value="p450"/>
    <property type="match status" value="1"/>
</dbReference>
<comment type="caution">
    <text evidence="15">The sequence shown here is derived from an EMBL/GenBank/DDBJ whole genome shotgun (WGS) entry which is preliminary data.</text>
</comment>
<evidence type="ECO:0000256" key="1">
    <source>
        <dbReference type="ARBA" id="ARBA00001971"/>
    </source>
</evidence>
<dbReference type="InterPro" id="IPR001128">
    <property type="entry name" value="Cyt_P450"/>
</dbReference>
<dbReference type="PANTHER" id="PTHR24292:SF104">
    <property type="entry name" value="CYTOCHROME P450 308A1-RELATED"/>
    <property type="match status" value="1"/>
</dbReference>
<keyword evidence="9" id="KW-0492">Microsome</keyword>
<gene>
    <name evidence="15" type="ORF">EVAR_41613_1</name>
</gene>
<dbReference type="Gene3D" id="1.10.630.10">
    <property type="entry name" value="Cytochrome P450"/>
    <property type="match status" value="1"/>
</dbReference>
<dbReference type="PANTHER" id="PTHR24292">
    <property type="entry name" value="CYTOCHROME P450"/>
    <property type="match status" value="1"/>
</dbReference>
<evidence type="ECO:0000256" key="10">
    <source>
        <dbReference type="ARBA" id="ARBA00023002"/>
    </source>
</evidence>
<dbReference type="GO" id="GO:0005789">
    <property type="term" value="C:endoplasmic reticulum membrane"/>
    <property type="evidence" value="ECO:0007669"/>
    <property type="project" value="UniProtKB-SubCell"/>
</dbReference>
<keyword evidence="12" id="KW-0503">Monooxygenase</keyword>
<name>A0A4C1X3N9_EUMVA</name>
<keyword evidence="6" id="KW-0349">Heme</keyword>
<evidence type="ECO:0000256" key="9">
    <source>
        <dbReference type="ARBA" id="ARBA00022848"/>
    </source>
</evidence>
<comment type="subcellular location">
    <subcellularLocation>
        <location evidence="3">Endoplasmic reticulum membrane</location>
        <topology evidence="3">Peripheral membrane protein</topology>
    </subcellularLocation>
    <subcellularLocation>
        <location evidence="2">Microsome membrane</location>
        <topology evidence="2">Peripheral membrane protein</topology>
    </subcellularLocation>
</comment>
<reference evidence="15 16" key="1">
    <citation type="journal article" date="2019" name="Commun. Biol.">
        <title>The bagworm genome reveals a unique fibroin gene that provides high tensile strength.</title>
        <authorList>
            <person name="Kono N."/>
            <person name="Nakamura H."/>
            <person name="Ohtoshi R."/>
            <person name="Tomita M."/>
            <person name="Numata K."/>
            <person name="Arakawa K."/>
        </authorList>
    </citation>
    <scope>NUCLEOTIDE SEQUENCE [LARGE SCALE GENOMIC DNA]</scope>
</reference>
<dbReference type="GO" id="GO:0016712">
    <property type="term" value="F:oxidoreductase activity, acting on paired donors, with incorporation or reduction of molecular oxygen, reduced flavin or flavoprotein as one donor, and incorporation of one atom of oxygen"/>
    <property type="evidence" value="ECO:0007669"/>
    <property type="project" value="UniProtKB-EC"/>
</dbReference>
<keyword evidence="13" id="KW-0472">Membrane</keyword>
<protein>
    <recommendedName>
        <fullName evidence="5">unspecific monooxygenase</fullName>
        <ecNumber evidence="5">1.14.14.1</ecNumber>
    </recommendedName>
</protein>
<keyword evidence="10" id="KW-0560">Oxidoreductase</keyword>
<comment type="similarity">
    <text evidence="4">Belongs to the cytochrome P450 family.</text>
</comment>
<dbReference type="OrthoDB" id="2789670at2759"/>
<evidence type="ECO:0000256" key="4">
    <source>
        <dbReference type="ARBA" id="ARBA00010617"/>
    </source>
</evidence>